<dbReference type="PROSITE" id="PS51318">
    <property type="entry name" value="TAT"/>
    <property type="match status" value="1"/>
</dbReference>
<dbReference type="RefSeq" id="WP_345423902.1">
    <property type="nucleotide sequence ID" value="NZ_BAABHO010000071.1"/>
</dbReference>
<evidence type="ECO:0000313" key="2">
    <source>
        <dbReference type="EMBL" id="GAA4810734.1"/>
    </source>
</evidence>
<dbReference type="InterPro" id="IPR006311">
    <property type="entry name" value="TAT_signal"/>
</dbReference>
<comment type="caution">
    <text evidence="2">The sequence shown here is derived from an EMBL/GenBank/DDBJ whole genome shotgun (WGS) entry which is preliminary data.</text>
</comment>
<dbReference type="SUPFAM" id="SSF50494">
    <property type="entry name" value="Trypsin-like serine proteases"/>
    <property type="match status" value="1"/>
</dbReference>
<name>A0ABP9CH34_9PSEU</name>
<keyword evidence="3" id="KW-1185">Reference proteome</keyword>
<proteinExistence type="predicted"/>
<organism evidence="2 3">
    <name type="scientific">Actinomycetospora chlora</name>
    <dbReference type="NCBI Taxonomy" id="663608"/>
    <lineage>
        <taxon>Bacteria</taxon>
        <taxon>Bacillati</taxon>
        <taxon>Actinomycetota</taxon>
        <taxon>Actinomycetes</taxon>
        <taxon>Pseudonocardiales</taxon>
        <taxon>Pseudonocardiaceae</taxon>
        <taxon>Actinomycetospora</taxon>
    </lineage>
</organism>
<reference evidence="3" key="1">
    <citation type="journal article" date="2019" name="Int. J. Syst. Evol. Microbiol.">
        <title>The Global Catalogue of Microorganisms (GCM) 10K type strain sequencing project: providing services to taxonomists for standard genome sequencing and annotation.</title>
        <authorList>
            <consortium name="The Broad Institute Genomics Platform"/>
            <consortium name="The Broad Institute Genome Sequencing Center for Infectious Disease"/>
            <person name="Wu L."/>
            <person name="Ma J."/>
        </authorList>
    </citation>
    <scope>NUCLEOTIDE SEQUENCE [LARGE SCALE GENOMIC DNA]</scope>
    <source>
        <strain evidence="3">JCM 17979</strain>
    </source>
</reference>
<dbReference type="EMBL" id="BAABHO010000071">
    <property type="protein sequence ID" value="GAA4810734.1"/>
    <property type="molecule type" value="Genomic_DNA"/>
</dbReference>
<sequence length="271" mass="26740">MAARRGTRRTLTALAAGAVVAAAVAVGGPTALAAPADGPVPTAPGVHPGAQTRTDGAQCTANFLFTDGGATYLGQAAHCSGTGGSTETDGCTSGSLPLGTPVDVGGASRPGTLVYNSWLAMQAEGERDPDACAFNDFALVRLDRADAAGASGAVPFFGGPRGVDTDGTRPGEVVRSYGNSELRGGVTLLSPKIGTSAGDRGQGWSHDVLTVTPGIPGDSGSAFLSADGSALGVLSTLQFAPLPASNGVSDLAKMLDYARGHGMGGLRLVTG</sequence>
<accession>A0ABP9CH34</accession>
<evidence type="ECO:0000256" key="1">
    <source>
        <dbReference type="SAM" id="SignalP"/>
    </source>
</evidence>
<gene>
    <name evidence="2" type="ORF">GCM10023200_55640</name>
</gene>
<keyword evidence="1" id="KW-0732">Signal</keyword>
<feature type="signal peptide" evidence="1">
    <location>
        <begin position="1"/>
        <end position="33"/>
    </location>
</feature>
<evidence type="ECO:0000313" key="3">
    <source>
        <dbReference type="Proteomes" id="UP001500928"/>
    </source>
</evidence>
<evidence type="ECO:0008006" key="4">
    <source>
        <dbReference type="Google" id="ProtNLM"/>
    </source>
</evidence>
<dbReference type="InterPro" id="IPR009003">
    <property type="entry name" value="Peptidase_S1_PA"/>
</dbReference>
<protein>
    <recommendedName>
        <fullName evidence="4">Serine protease</fullName>
    </recommendedName>
</protein>
<feature type="chain" id="PRO_5046771642" description="Serine protease" evidence="1">
    <location>
        <begin position="34"/>
        <end position="271"/>
    </location>
</feature>
<dbReference type="Proteomes" id="UP001500928">
    <property type="component" value="Unassembled WGS sequence"/>
</dbReference>